<accession>A0A4R2RX45</accession>
<proteinExistence type="predicted"/>
<sequence>MLQGATVNSTTGYAKRYPKLMYNTLGQTGLKVSQAGFGAYRIHNGSIQHRQALRHALLSGINLIDTSANYADGRSEALIGEVLTELIGTGELRRDELVLVTKAGYIQGANYAISQERRRRGQPFPERVIMEPGFEHCIHRDFLADQLTRSLQRLQVATVDVFLLHNPEYYLKHAQEEGVPLATARQEYLRRIEAAFRYLETQVEAGRIGAYGISSNTFPVAKERFDHMPFADIVAIAKAIKEDHHFQVIELPLNLLETGAMTESNQPGGCTVVELARQLNVAVLVNRPLNAIVNNRLIRLADVTVEATVSWEAVEKYKKDLKLMEEQLKKTILVAHPLAKSNADEMAMKLCASEILEYQLPQFASPLEWNEAVGRYFGPTIQAGIEGLLGHKRHRQRVDILAWAKQYAETVNDALDAVSFYLQAKAADAAIRIKACTEQADPDWTGTATLSQAALRALRSTEGITTVLLGMRQLSYVDDGLIELSRPVQVLDRAHSWLHLAQAKV</sequence>
<dbReference type="SUPFAM" id="SSF51430">
    <property type="entry name" value="NAD(P)-linked oxidoreductase"/>
    <property type="match status" value="1"/>
</dbReference>
<protein>
    <submittedName>
        <fullName evidence="2">Aldo/keto reductase family protein</fullName>
    </submittedName>
</protein>
<dbReference type="InterPro" id="IPR036812">
    <property type="entry name" value="NAD(P)_OxRdtase_dom_sf"/>
</dbReference>
<comment type="caution">
    <text evidence="2">The sequence shown here is derived from an EMBL/GenBank/DDBJ whole genome shotgun (WGS) entry which is preliminary data.</text>
</comment>
<dbReference type="Pfam" id="PF00248">
    <property type="entry name" value="Aldo_ket_red"/>
    <property type="match status" value="1"/>
</dbReference>
<dbReference type="InterPro" id="IPR020471">
    <property type="entry name" value="AKR"/>
</dbReference>
<evidence type="ECO:0000313" key="3">
    <source>
        <dbReference type="Proteomes" id="UP000294813"/>
    </source>
</evidence>
<gene>
    <name evidence="2" type="ORF">EDD73_11649</name>
</gene>
<dbReference type="OrthoDB" id="9804790at2"/>
<keyword evidence="3" id="KW-1185">Reference proteome</keyword>
<evidence type="ECO:0000313" key="2">
    <source>
        <dbReference type="EMBL" id="TCP63705.1"/>
    </source>
</evidence>
<dbReference type="PANTHER" id="PTHR42686:SF1">
    <property type="entry name" value="GH17980P-RELATED"/>
    <property type="match status" value="1"/>
</dbReference>
<dbReference type="InterPro" id="IPR023210">
    <property type="entry name" value="NADP_OxRdtase_dom"/>
</dbReference>
<dbReference type="PANTHER" id="PTHR42686">
    <property type="entry name" value="GH17980P-RELATED"/>
    <property type="match status" value="1"/>
</dbReference>
<dbReference type="AlphaFoldDB" id="A0A4R2RX45"/>
<dbReference type="Gene3D" id="3.20.20.100">
    <property type="entry name" value="NADP-dependent oxidoreductase domain"/>
    <property type="match status" value="1"/>
</dbReference>
<dbReference type="GO" id="GO:0016491">
    <property type="term" value="F:oxidoreductase activity"/>
    <property type="evidence" value="ECO:0007669"/>
    <property type="project" value="InterPro"/>
</dbReference>
<organism evidence="2 3">
    <name type="scientific">Heliophilum fasciatum</name>
    <dbReference type="NCBI Taxonomy" id="35700"/>
    <lineage>
        <taxon>Bacteria</taxon>
        <taxon>Bacillati</taxon>
        <taxon>Bacillota</taxon>
        <taxon>Clostridia</taxon>
        <taxon>Eubacteriales</taxon>
        <taxon>Heliobacteriaceae</taxon>
        <taxon>Heliophilum</taxon>
    </lineage>
</organism>
<dbReference type="RefSeq" id="WP_131919542.1">
    <property type="nucleotide sequence ID" value="NZ_JAOQNU010000015.1"/>
</dbReference>
<evidence type="ECO:0000259" key="1">
    <source>
        <dbReference type="Pfam" id="PF00248"/>
    </source>
</evidence>
<dbReference type="EMBL" id="SLXT01000016">
    <property type="protein sequence ID" value="TCP63705.1"/>
    <property type="molecule type" value="Genomic_DNA"/>
</dbReference>
<dbReference type="GO" id="GO:0005829">
    <property type="term" value="C:cytosol"/>
    <property type="evidence" value="ECO:0007669"/>
    <property type="project" value="TreeGrafter"/>
</dbReference>
<name>A0A4R2RX45_9FIRM</name>
<dbReference type="CDD" id="cd19099">
    <property type="entry name" value="AKR_unchar"/>
    <property type="match status" value="1"/>
</dbReference>
<reference evidence="2 3" key="1">
    <citation type="submission" date="2019-03" db="EMBL/GenBank/DDBJ databases">
        <title>Genomic Encyclopedia of Type Strains, Phase IV (KMG-IV): sequencing the most valuable type-strain genomes for metagenomic binning, comparative biology and taxonomic classification.</title>
        <authorList>
            <person name="Goeker M."/>
        </authorList>
    </citation>
    <scope>NUCLEOTIDE SEQUENCE [LARGE SCALE GENOMIC DNA]</scope>
    <source>
        <strain evidence="2 3">DSM 11170</strain>
    </source>
</reference>
<feature type="domain" description="NADP-dependent oxidoreductase" evidence="1">
    <location>
        <begin position="49"/>
        <end position="223"/>
    </location>
</feature>
<dbReference type="Proteomes" id="UP000294813">
    <property type="component" value="Unassembled WGS sequence"/>
</dbReference>